<accession>A0A7R9A4R0</accession>
<dbReference type="AlphaFoldDB" id="A0A7R9A4R0"/>
<dbReference type="EMBL" id="CAJPEV010001729">
    <property type="protein sequence ID" value="CAG0894071.1"/>
    <property type="molecule type" value="Genomic_DNA"/>
</dbReference>
<dbReference type="InterPro" id="IPR009091">
    <property type="entry name" value="RCC1/BLIP-II"/>
</dbReference>
<dbReference type="PANTHER" id="PTHR46207:SF1">
    <property type="entry name" value="PROTEIN RCC2"/>
    <property type="match status" value="1"/>
</dbReference>
<feature type="region of interest" description="Disordered" evidence="3">
    <location>
        <begin position="1"/>
        <end position="162"/>
    </location>
</feature>
<dbReference type="Gene3D" id="2.130.10.30">
    <property type="entry name" value="Regulator of chromosome condensation 1/beta-lactamase-inhibitor protein II"/>
    <property type="match status" value="2"/>
</dbReference>
<dbReference type="PROSITE" id="PS50012">
    <property type="entry name" value="RCC1_3"/>
    <property type="match status" value="6"/>
</dbReference>
<dbReference type="Pfam" id="PF25390">
    <property type="entry name" value="WD40_RLD"/>
    <property type="match status" value="1"/>
</dbReference>
<dbReference type="PRINTS" id="PR00633">
    <property type="entry name" value="RCCNDNSATION"/>
</dbReference>
<feature type="repeat" description="RCC1" evidence="2">
    <location>
        <begin position="512"/>
        <end position="565"/>
    </location>
</feature>
<dbReference type="PROSITE" id="PS00626">
    <property type="entry name" value="RCC1_2"/>
    <property type="match status" value="1"/>
</dbReference>
<dbReference type="GO" id="GO:0016020">
    <property type="term" value="C:membrane"/>
    <property type="evidence" value="ECO:0007669"/>
    <property type="project" value="TreeGrafter"/>
</dbReference>
<dbReference type="InterPro" id="IPR028641">
    <property type="entry name" value="RCC2"/>
</dbReference>
<feature type="compositionally biased region" description="Polar residues" evidence="3">
    <location>
        <begin position="137"/>
        <end position="153"/>
    </location>
</feature>
<dbReference type="PANTHER" id="PTHR46207">
    <property type="entry name" value="PROTEIN RCC2"/>
    <property type="match status" value="1"/>
</dbReference>
<feature type="repeat" description="RCC1" evidence="2">
    <location>
        <begin position="467"/>
        <end position="512"/>
    </location>
</feature>
<dbReference type="GO" id="GO:0031267">
    <property type="term" value="F:small GTPase binding"/>
    <property type="evidence" value="ECO:0007669"/>
    <property type="project" value="TreeGrafter"/>
</dbReference>
<proteinExistence type="predicted"/>
<organism evidence="5">
    <name type="scientific">Darwinula stevensoni</name>
    <dbReference type="NCBI Taxonomy" id="69355"/>
    <lineage>
        <taxon>Eukaryota</taxon>
        <taxon>Metazoa</taxon>
        <taxon>Ecdysozoa</taxon>
        <taxon>Arthropoda</taxon>
        <taxon>Crustacea</taxon>
        <taxon>Oligostraca</taxon>
        <taxon>Ostracoda</taxon>
        <taxon>Podocopa</taxon>
        <taxon>Podocopida</taxon>
        <taxon>Darwinulocopina</taxon>
        <taxon>Darwinuloidea</taxon>
        <taxon>Darwinulidae</taxon>
        <taxon>Darwinula</taxon>
    </lineage>
</organism>
<dbReference type="InterPro" id="IPR000408">
    <property type="entry name" value="Reg_chr_condens"/>
</dbReference>
<dbReference type="InterPro" id="IPR058923">
    <property type="entry name" value="RCC1-like_dom"/>
</dbReference>
<evidence type="ECO:0000313" key="5">
    <source>
        <dbReference type="EMBL" id="CAD7248165.1"/>
    </source>
</evidence>
<evidence type="ECO:0000256" key="3">
    <source>
        <dbReference type="SAM" id="MobiDB-lite"/>
    </source>
</evidence>
<feature type="domain" description="RCC1-like" evidence="4">
    <location>
        <begin position="216"/>
        <end position="560"/>
    </location>
</feature>
<keyword evidence="6" id="KW-1185">Reference proteome</keyword>
<evidence type="ECO:0000256" key="2">
    <source>
        <dbReference type="PROSITE-ProRule" id="PRU00235"/>
    </source>
</evidence>
<feature type="compositionally biased region" description="Basic and acidic residues" evidence="3">
    <location>
        <begin position="1"/>
        <end position="13"/>
    </location>
</feature>
<feature type="repeat" description="RCC1" evidence="2">
    <location>
        <begin position="337"/>
        <end position="412"/>
    </location>
</feature>
<feature type="repeat" description="RCC1" evidence="2">
    <location>
        <begin position="233"/>
        <end position="284"/>
    </location>
</feature>
<feature type="repeat" description="RCC1" evidence="2">
    <location>
        <begin position="285"/>
        <end position="336"/>
    </location>
</feature>
<gene>
    <name evidence="5" type="ORF">DSTB1V02_LOCUS7986</name>
</gene>
<dbReference type="EMBL" id="LR901246">
    <property type="protein sequence ID" value="CAD7248165.1"/>
    <property type="molecule type" value="Genomic_DNA"/>
</dbReference>
<name>A0A7R9A4R0_9CRUS</name>
<protein>
    <recommendedName>
        <fullName evidence="4">RCC1-like domain-containing protein</fullName>
    </recommendedName>
</protein>
<feature type="repeat" description="RCC1" evidence="2">
    <location>
        <begin position="413"/>
        <end position="466"/>
    </location>
</feature>
<dbReference type="SUPFAM" id="SSF50985">
    <property type="entry name" value="RCC1/BLIP-II"/>
    <property type="match status" value="1"/>
</dbReference>
<dbReference type="OrthoDB" id="297375at2759"/>
<sequence length="582" mass="63899">MATTEKRPLEREAQASSDTPVEKKVKVVDTCDSDDKQNDGDVIENGAASDTKLQEESAENQKKHTDSNESNNGALQSEESCESEKQDNFENSANESLNDKASEEVSNKLTEREQEEATNGKEQDGEAAVALDESSRDSTISTGSASGANTQTAPEGKKRFRVPQSEHIGVLLLAGQHNWDMCGRHRNSKCAERSSEKGPLWTFHRIKDLEGIRVRRVVSHCTAAHTIIITEEGKTMAWGRNEKGQLGVGDTVRRDHPTMIEDLKDFRVVDAACGRSHTLVLTDRGSVFTFGENKMGQLGLGNQHPVIHTPSKITFKEGPVVKVACGAEFSMIITNRGCLYSFGCPEYGQLGNNTDGKYFAHNNRLTFNCELLPIRVSIFIEKTKEGLISPVDNVFITDIACGTNHTIATDSQKRAFSWGFGGYGRLGHAEPKDEFVPRLIKAFDGLNRGVKKVFAGSIFSLAIGELGGLFLWGQTKRAGDANMYPKPVQDFHGWDVRDVACGNSSLVVVAEDTLVTWGPSPTFGELGHGERLKSTSKPMEVSYMEGVHIHTASCGICHTLLIAKDDTEEDRQKLEKFAVFEP</sequence>
<feature type="compositionally biased region" description="Basic and acidic residues" evidence="3">
    <location>
        <begin position="97"/>
        <end position="112"/>
    </location>
</feature>
<dbReference type="Proteomes" id="UP000677054">
    <property type="component" value="Unassembled WGS sequence"/>
</dbReference>
<evidence type="ECO:0000256" key="1">
    <source>
        <dbReference type="ARBA" id="ARBA00022737"/>
    </source>
</evidence>
<reference evidence="5" key="1">
    <citation type="submission" date="2020-11" db="EMBL/GenBank/DDBJ databases">
        <authorList>
            <person name="Tran Van P."/>
        </authorList>
    </citation>
    <scope>NUCLEOTIDE SEQUENCE</scope>
</reference>
<feature type="compositionally biased region" description="Basic and acidic residues" evidence="3">
    <location>
        <begin position="52"/>
        <end position="67"/>
    </location>
</feature>
<feature type="compositionally biased region" description="Polar residues" evidence="3">
    <location>
        <begin position="68"/>
        <end position="78"/>
    </location>
</feature>
<evidence type="ECO:0000313" key="6">
    <source>
        <dbReference type="Proteomes" id="UP000677054"/>
    </source>
</evidence>
<feature type="compositionally biased region" description="Basic and acidic residues" evidence="3">
    <location>
        <begin position="20"/>
        <end position="39"/>
    </location>
</feature>
<evidence type="ECO:0000259" key="4">
    <source>
        <dbReference type="Pfam" id="PF25390"/>
    </source>
</evidence>
<keyword evidence="1" id="KW-0677">Repeat</keyword>